<evidence type="ECO:0000259" key="4">
    <source>
        <dbReference type="Pfam" id="PF03328"/>
    </source>
</evidence>
<evidence type="ECO:0000313" key="6">
    <source>
        <dbReference type="Proteomes" id="UP000315711"/>
    </source>
</evidence>
<dbReference type="InterPro" id="IPR005000">
    <property type="entry name" value="Aldolase/citrate-lyase_domain"/>
</dbReference>
<dbReference type="EMBL" id="VLKZ01000008">
    <property type="protein sequence ID" value="TWI54741.1"/>
    <property type="molecule type" value="Genomic_DNA"/>
</dbReference>
<dbReference type="PANTHER" id="PTHR32308:SF10">
    <property type="entry name" value="CITRATE LYASE SUBUNIT BETA"/>
    <property type="match status" value="1"/>
</dbReference>
<dbReference type="SUPFAM" id="SSF51621">
    <property type="entry name" value="Phosphoenolpyruvate/pyruvate domain"/>
    <property type="match status" value="1"/>
</dbReference>
<keyword evidence="5" id="KW-0456">Lyase</keyword>
<comment type="cofactor">
    <cofactor evidence="1">
        <name>Mg(2+)</name>
        <dbReference type="ChEBI" id="CHEBI:18420"/>
    </cofactor>
</comment>
<dbReference type="InterPro" id="IPR015813">
    <property type="entry name" value="Pyrv/PenolPyrv_kinase-like_dom"/>
</dbReference>
<evidence type="ECO:0000256" key="1">
    <source>
        <dbReference type="ARBA" id="ARBA00001946"/>
    </source>
</evidence>
<dbReference type="Proteomes" id="UP000315711">
    <property type="component" value="Unassembled WGS sequence"/>
</dbReference>
<sequence>MERSYLFVPADRPERIRKAIESPCDAVIIDLEDSVAFDKKATARQMVVETMNQFSNSLKKIYV</sequence>
<dbReference type="OrthoDB" id="9786940at2"/>
<organism evidence="5 6">
    <name type="scientific">Halalkalibacter nanhaiisediminis</name>
    <dbReference type="NCBI Taxonomy" id="688079"/>
    <lineage>
        <taxon>Bacteria</taxon>
        <taxon>Bacillati</taxon>
        <taxon>Bacillota</taxon>
        <taxon>Bacilli</taxon>
        <taxon>Bacillales</taxon>
        <taxon>Bacillaceae</taxon>
        <taxon>Halalkalibacter</taxon>
    </lineage>
</organism>
<dbReference type="GO" id="GO:0016829">
    <property type="term" value="F:lyase activity"/>
    <property type="evidence" value="ECO:0007669"/>
    <property type="project" value="UniProtKB-KW"/>
</dbReference>
<keyword evidence="3" id="KW-0460">Magnesium</keyword>
<dbReference type="InterPro" id="IPR040442">
    <property type="entry name" value="Pyrv_kinase-like_dom_sf"/>
</dbReference>
<dbReference type="AlphaFoldDB" id="A0A562QDB2"/>
<gene>
    <name evidence="5" type="ORF">IQ10_02966</name>
</gene>
<dbReference type="PANTHER" id="PTHR32308">
    <property type="entry name" value="LYASE BETA SUBUNIT, PUTATIVE (AFU_ORTHOLOGUE AFUA_4G13030)-RELATED"/>
    <property type="match status" value="1"/>
</dbReference>
<accession>A0A562QDB2</accession>
<feature type="domain" description="HpcH/HpaI aldolase/citrate lyase" evidence="4">
    <location>
        <begin position="3"/>
        <end position="54"/>
    </location>
</feature>
<dbReference type="GO" id="GO:0000287">
    <property type="term" value="F:magnesium ion binding"/>
    <property type="evidence" value="ECO:0007669"/>
    <property type="project" value="TreeGrafter"/>
</dbReference>
<proteinExistence type="predicted"/>
<protein>
    <submittedName>
        <fullName evidence="5">Citrate lyase subunit beta/citryl-CoA lyase</fullName>
    </submittedName>
</protein>
<keyword evidence="2" id="KW-0479">Metal-binding</keyword>
<keyword evidence="6" id="KW-1185">Reference proteome</keyword>
<dbReference type="GO" id="GO:0006107">
    <property type="term" value="P:oxaloacetate metabolic process"/>
    <property type="evidence" value="ECO:0007669"/>
    <property type="project" value="TreeGrafter"/>
</dbReference>
<name>A0A562QDB2_9BACI</name>
<evidence type="ECO:0000256" key="2">
    <source>
        <dbReference type="ARBA" id="ARBA00022723"/>
    </source>
</evidence>
<dbReference type="Gene3D" id="3.20.20.60">
    <property type="entry name" value="Phosphoenolpyruvate-binding domains"/>
    <property type="match status" value="1"/>
</dbReference>
<evidence type="ECO:0000256" key="3">
    <source>
        <dbReference type="ARBA" id="ARBA00022842"/>
    </source>
</evidence>
<reference evidence="5 6" key="1">
    <citation type="journal article" date="2015" name="Stand. Genomic Sci.">
        <title>Genomic Encyclopedia of Bacterial and Archaeal Type Strains, Phase III: the genomes of soil and plant-associated and newly described type strains.</title>
        <authorList>
            <person name="Whitman W.B."/>
            <person name="Woyke T."/>
            <person name="Klenk H.P."/>
            <person name="Zhou Y."/>
            <person name="Lilburn T.G."/>
            <person name="Beck B.J."/>
            <person name="De Vos P."/>
            <person name="Vandamme P."/>
            <person name="Eisen J.A."/>
            <person name="Garrity G."/>
            <person name="Hugenholtz P."/>
            <person name="Kyrpides N.C."/>
        </authorList>
    </citation>
    <scope>NUCLEOTIDE SEQUENCE [LARGE SCALE GENOMIC DNA]</scope>
    <source>
        <strain evidence="5 6">CGMCC 1.10116</strain>
    </source>
</reference>
<comment type="caution">
    <text evidence="5">The sequence shown here is derived from an EMBL/GenBank/DDBJ whole genome shotgun (WGS) entry which is preliminary data.</text>
</comment>
<evidence type="ECO:0000313" key="5">
    <source>
        <dbReference type="EMBL" id="TWI54741.1"/>
    </source>
</evidence>
<dbReference type="Pfam" id="PF03328">
    <property type="entry name" value="HpcH_HpaI"/>
    <property type="match status" value="1"/>
</dbReference>